<dbReference type="SUPFAM" id="SSF52833">
    <property type="entry name" value="Thioredoxin-like"/>
    <property type="match status" value="1"/>
</dbReference>
<keyword evidence="3" id="KW-1185">Reference proteome</keyword>
<dbReference type="EMBL" id="MN908684">
    <property type="protein sequence ID" value="QIG57727.1"/>
    <property type="molecule type" value="Genomic_DNA"/>
</dbReference>
<dbReference type="GeneID" id="77925231"/>
<dbReference type="KEGG" id="vg:77925231"/>
<feature type="domain" description="Glutaredoxin" evidence="1">
    <location>
        <begin position="19"/>
        <end position="73"/>
    </location>
</feature>
<organism evidence="2 3">
    <name type="scientific">Arthrobacter phage Shoya</name>
    <dbReference type="NCBI Taxonomy" id="2704035"/>
    <lineage>
        <taxon>Viruses</taxon>
        <taxon>Duplodnaviria</taxon>
        <taxon>Heunggongvirae</taxon>
        <taxon>Uroviricota</taxon>
        <taxon>Caudoviricetes</taxon>
        <taxon>Shoyavirus</taxon>
        <taxon>Shoyavirus shoya</taxon>
    </lineage>
</organism>
<proteinExistence type="predicted"/>
<reference evidence="2 3" key="1">
    <citation type="submission" date="2020-01" db="EMBL/GenBank/DDBJ databases">
        <authorList>
            <person name="Burbank J.R."/>
            <person name="Falkowski A.F."/>
            <person name="Granberg A.K."/>
            <person name="Hofbauer A.R."/>
            <person name="Heubel C."/>
            <person name="Larson S.M."/>
            <person name="Streitz R.J."/>
            <person name="Zoubek K.J."/>
            <person name="Bonilla J.A."/>
            <person name="Klyczek K."/>
            <person name="Garlena R.A."/>
            <person name="Russell D.A."/>
            <person name="Pope W.H."/>
            <person name="Jacobs-Sera D."/>
            <person name="Hatfull G.F."/>
        </authorList>
    </citation>
    <scope>NUCLEOTIDE SEQUENCE [LARGE SCALE GENOMIC DNA]</scope>
</reference>
<name>A0A6G6XI39_9CAUD</name>
<dbReference type="InterPro" id="IPR036249">
    <property type="entry name" value="Thioredoxin-like_sf"/>
</dbReference>
<evidence type="ECO:0000313" key="3">
    <source>
        <dbReference type="Proteomes" id="UP000501785"/>
    </source>
</evidence>
<dbReference type="PROSITE" id="PS51354">
    <property type="entry name" value="GLUTAREDOXIN_2"/>
    <property type="match status" value="1"/>
</dbReference>
<sequence length="99" mass="11150">MTITDLSQRIQARDGAAWVIYTKPNCQPCRMTKRKLDAAGIFYTEVDVTQDETALAYIKDTLGYTGAPVVYVSTVDGDRHWYGLRKDLLDHFIAYAEAA</sequence>
<gene>
    <name evidence="2" type="primary">56</name>
    <name evidence="2" type="ORF">SEA_SHOYA_56</name>
</gene>
<dbReference type="Proteomes" id="UP000501785">
    <property type="component" value="Segment"/>
</dbReference>
<protein>
    <submittedName>
        <fullName evidence="2">NrdH-like glutaredoxin</fullName>
    </submittedName>
</protein>
<accession>A0A6G6XI39</accession>
<dbReference type="Gene3D" id="3.40.30.10">
    <property type="entry name" value="Glutaredoxin"/>
    <property type="match status" value="1"/>
</dbReference>
<evidence type="ECO:0000313" key="2">
    <source>
        <dbReference type="EMBL" id="QIG57727.1"/>
    </source>
</evidence>
<evidence type="ECO:0000259" key="1">
    <source>
        <dbReference type="Pfam" id="PF00462"/>
    </source>
</evidence>
<dbReference type="Pfam" id="PF00462">
    <property type="entry name" value="Glutaredoxin"/>
    <property type="match status" value="1"/>
</dbReference>
<dbReference type="InterPro" id="IPR002109">
    <property type="entry name" value="Glutaredoxin"/>
</dbReference>
<dbReference type="RefSeq" id="YP_010649676.1">
    <property type="nucleotide sequence ID" value="NC_070771.1"/>
</dbReference>
<dbReference type="CDD" id="cd02976">
    <property type="entry name" value="NrdH"/>
    <property type="match status" value="1"/>
</dbReference>